<keyword evidence="3" id="KW-1015">Disulfide bond</keyword>
<sequence length="86" mass="9998">MKSSHIALICIAMLSFFATHECGRRELKETMKSSKIYIPSCVHDYCSSAFALKKDCWCCFQIKTQKNLCWNEKDFPDAKKLCFDQC</sequence>
<keyword evidence="2 4" id="KW-0732">Signal</keyword>
<dbReference type="Pfam" id="PF18209">
    <property type="entry name" value="ESF1"/>
    <property type="match status" value="1"/>
</dbReference>
<evidence type="ECO:0000313" key="7">
    <source>
        <dbReference type="Proteomes" id="UP001558713"/>
    </source>
</evidence>
<dbReference type="EMBL" id="JBANAX010000090">
    <property type="protein sequence ID" value="KAL1222823.1"/>
    <property type="molecule type" value="Genomic_DNA"/>
</dbReference>
<gene>
    <name evidence="6" type="ORF">V5N11_022131</name>
</gene>
<accession>A0ABD1C016</accession>
<keyword evidence="7" id="KW-1185">Reference proteome</keyword>
<evidence type="ECO:0000256" key="3">
    <source>
        <dbReference type="ARBA" id="ARBA00023157"/>
    </source>
</evidence>
<evidence type="ECO:0000256" key="1">
    <source>
        <dbReference type="ARBA" id="ARBA00010149"/>
    </source>
</evidence>
<dbReference type="InterPro" id="IPR041608">
    <property type="entry name" value="ESF1_brassicaceae"/>
</dbReference>
<feature type="domain" description="Embryo surrounding factor 1 brassicaceae" evidence="5">
    <location>
        <begin position="34"/>
        <end position="86"/>
    </location>
</feature>
<comment type="caution">
    <text evidence="6">The sequence shown here is derived from an EMBL/GenBank/DDBJ whole genome shotgun (WGS) entry which is preliminary data.</text>
</comment>
<proteinExistence type="inferred from homology"/>
<evidence type="ECO:0000256" key="2">
    <source>
        <dbReference type="ARBA" id="ARBA00022729"/>
    </source>
</evidence>
<dbReference type="AlphaFoldDB" id="A0ABD1C016"/>
<evidence type="ECO:0000256" key="4">
    <source>
        <dbReference type="SAM" id="SignalP"/>
    </source>
</evidence>
<reference evidence="6 7" key="1">
    <citation type="submission" date="2024-04" db="EMBL/GenBank/DDBJ databases">
        <title>Genome assembly C_amara_ONT_v2.</title>
        <authorList>
            <person name="Yant L."/>
            <person name="Moore C."/>
            <person name="Slenker M."/>
        </authorList>
    </citation>
    <scope>NUCLEOTIDE SEQUENCE [LARGE SCALE GENOMIC DNA]</scope>
    <source>
        <tissue evidence="6">Leaf</tissue>
    </source>
</reference>
<evidence type="ECO:0000313" key="6">
    <source>
        <dbReference type="EMBL" id="KAL1222823.1"/>
    </source>
</evidence>
<comment type="similarity">
    <text evidence="1">Belongs to the MEG family.</text>
</comment>
<organism evidence="6 7">
    <name type="scientific">Cardamine amara subsp. amara</name>
    <dbReference type="NCBI Taxonomy" id="228776"/>
    <lineage>
        <taxon>Eukaryota</taxon>
        <taxon>Viridiplantae</taxon>
        <taxon>Streptophyta</taxon>
        <taxon>Embryophyta</taxon>
        <taxon>Tracheophyta</taxon>
        <taxon>Spermatophyta</taxon>
        <taxon>Magnoliopsida</taxon>
        <taxon>eudicotyledons</taxon>
        <taxon>Gunneridae</taxon>
        <taxon>Pentapetalae</taxon>
        <taxon>rosids</taxon>
        <taxon>malvids</taxon>
        <taxon>Brassicales</taxon>
        <taxon>Brassicaceae</taxon>
        <taxon>Cardamineae</taxon>
        <taxon>Cardamine</taxon>
    </lineage>
</organism>
<dbReference type="Proteomes" id="UP001558713">
    <property type="component" value="Unassembled WGS sequence"/>
</dbReference>
<feature type="chain" id="PRO_5044809823" evidence="4">
    <location>
        <begin position="23"/>
        <end position="86"/>
    </location>
</feature>
<feature type="signal peptide" evidence="4">
    <location>
        <begin position="1"/>
        <end position="22"/>
    </location>
</feature>
<name>A0ABD1C016_CARAN</name>
<evidence type="ECO:0000259" key="5">
    <source>
        <dbReference type="Pfam" id="PF18209"/>
    </source>
</evidence>
<protein>
    <submittedName>
        <fullName evidence="6">EMBRYO SURROUNDING FACTOR 1.3</fullName>
    </submittedName>
</protein>